<evidence type="ECO:0000313" key="3">
    <source>
        <dbReference type="Proteomes" id="UP000249016"/>
    </source>
</evidence>
<dbReference type="InterPro" id="IPR013783">
    <property type="entry name" value="Ig-like_fold"/>
</dbReference>
<keyword evidence="3" id="KW-1185">Reference proteome</keyword>
<accession>A0A327NF59</accession>
<protein>
    <recommendedName>
        <fullName evidence="1">Ig-like domain-containing protein</fullName>
    </recommendedName>
</protein>
<dbReference type="Proteomes" id="UP000249016">
    <property type="component" value="Unassembled WGS sequence"/>
</dbReference>
<dbReference type="PROSITE" id="PS50835">
    <property type="entry name" value="IG_LIKE"/>
    <property type="match status" value="1"/>
</dbReference>
<dbReference type="SUPFAM" id="SSF48726">
    <property type="entry name" value="Immunoglobulin"/>
    <property type="match status" value="1"/>
</dbReference>
<dbReference type="RefSeq" id="WP_111340670.1">
    <property type="nucleotide sequence ID" value="NZ_QLII01000001.1"/>
</dbReference>
<evidence type="ECO:0000259" key="1">
    <source>
        <dbReference type="PROSITE" id="PS50835"/>
    </source>
</evidence>
<reference evidence="2 3" key="1">
    <citation type="submission" date="2018-06" db="EMBL/GenBank/DDBJ databases">
        <title>Spirosoma sp. HMF3257 Genome sequencing and assembly.</title>
        <authorList>
            <person name="Kang H."/>
            <person name="Cha I."/>
            <person name="Kim H."/>
            <person name="Kang J."/>
            <person name="Joh K."/>
        </authorList>
    </citation>
    <scope>NUCLEOTIDE SEQUENCE [LARGE SCALE GENOMIC DNA]</scope>
    <source>
        <strain evidence="2 3">HMF3257</strain>
    </source>
</reference>
<proteinExistence type="predicted"/>
<sequence length="146" mass="14813">MTANATSGGSYTVTASANGVGSSVNFALTNTGLAPSFTTMPTSKTVCSTNGTTFIVAASNATAYQWRVNTGSGFTNLSDGTPYSGVTSTTLTIGNVAGLNGYQYQCVATGAGSTTSTSATLTVPPTPALRLRMEAPLSVRLMAWEM</sequence>
<name>A0A327NF59_9BACT</name>
<dbReference type="InterPro" id="IPR007110">
    <property type="entry name" value="Ig-like_dom"/>
</dbReference>
<dbReference type="InterPro" id="IPR036179">
    <property type="entry name" value="Ig-like_dom_sf"/>
</dbReference>
<organism evidence="2 3">
    <name type="scientific">Spirosoma telluris</name>
    <dbReference type="NCBI Taxonomy" id="2183553"/>
    <lineage>
        <taxon>Bacteria</taxon>
        <taxon>Pseudomonadati</taxon>
        <taxon>Bacteroidota</taxon>
        <taxon>Cytophagia</taxon>
        <taxon>Cytophagales</taxon>
        <taxon>Cytophagaceae</taxon>
        <taxon>Spirosoma</taxon>
    </lineage>
</organism>
<dbReference type="EMBL" id="QLII01000001">
    <property type="protein sequence ID" value="RAI73797.1"/>
    <property type="molecule type" value="Genomic_DNA"/>
</dbReference>
<comment type="caution">
    <text evidence="2">The sequence shown here is derived from an EMBL/GenBank/DDBJ whole genome shotgun (WGS) entry which is preliminary data.</text>
</comment>
<gene>
    <name evidence="2" type="ORF">HMF3257_04140</name>
</gene>
<dbReference type="AlphaFoldDB" id="A0A327NF59"/>
<dbReference type="Gene3D" id="2.60.40.10">
    <property type="entry name" value="Immunoglobulins"/>
    <property type="match status" value="1"/>
</dbReference>
<dbReference type="OrthoDB" id="9792152at2"/>
<evidence type="ECO:0000313" key="2">
    <source>
        <dbReference type="EMBL" id="RAI73797.1"/>
    </source>
</evidence>
<feature type="domain" description="Ig-like" evidence="1">
    <location>
        <begin position="47"/>
        <end position="122"/>
    </location>
</feature>